<dbReference type="PANTHER" id="PTHR32089:SF112">
    <property type="entry name" value="LYSOZYME-LIKE PROTEIN-RELATED"/>
    <property type="match status" value="1"/>
</dbReference>
<feature type="compositionally biased region" description="Acidic residues" evidence="4">
    <location>
        <begin position="580"/>
        <end position="593"/>
    </location>
</feature>
<dbReference type="Pfam" id="PF00672">
    <property type="entry name" value="HAMP"/>
    <property type="match status" value="1"/>
</dbReference>
<dbReference type="AlphaFoldDB" id="A0A424YH08"/>
<dbReference type="GO" id="GO:0006935">
    <property type="term" value="P:chemotaxis"/>
    <property type="evidence" value="ECO:0007669"/>
    <property type="project" value="UniProtKB-ARBA"/>
</dbReference>
<evidence type="ECO:0000256" key="2">
    <source>
        <dbReference type="ARBA" id="ARBA00029447"/>
    </source>
</evidence>
<feature type="compositionally biased region" description="Acidic residues" evidence="4">
    <location>
        <begin position="604"/>
        <end position="613"/>
    </location>
</feature>
<comment type="similarity">
    <text evidence="2">Belongs to the methyl-accepting chemotaxis (MCP) protein family.</text>
</comment>
<dbReference type="SMART" id="SM00304">
    <property type="entry name" value="HAMP"/>
    <property type="match status" value="1"/>
</dbReference>
<dbReference type="SMART" id="SM00283">
    <property type="entry name" value="MA"/>
    <property type="match status" value="1"/>
</dbReference>
<dbReference type="CDD" id="cd06225">
    <property type="entry name" value="HAMP"/>
    <property type="match status" value="1"/>
</dbReference>
<keyword evidence="1 3" id="KW-0807">Transducer</keyword>
<keyword evidence="5" id="KW-1133">Transmembrane helix</keyword>
<reference evidence="8 9" key="1">
    <citation type="submission" date="2018-08" db="EMBL/GenBank/DDBJ databases">
        <title>The metabolism and importance of syntrophic acetate oxidation coupled to methane or sulfide production in haloalkaline environments.</title>
        <authorList>
            <person name="Timmers P.H.A."/>
            <person name="Vavourakis C.D."/>
            <person name="Sorokin D.Y."/>
            <person name="Sinninghe Damste J.S."/>
            <person name="Muyzer G."/>
            <person name="Stams A.J.M."/>
            <person name="Plugge C.M."/>
        </authorList>
    </citation>
    <scope>NUCLEOTIDE SEQUENCE [LARGE SCALE GENOMIC DNA]</scope>
    <source>
        <strain evidence="8">MSAO_Bac1</strain>
    </source>
</reference>
<evidence type="ECO:0000259" key="7">
    <source>
        <dbReference type="PROSITE" id="PS50885"/>
    </source>
</evidence>
<dbReference type="PANTHER" id="PTHR32089">
    <property type="entry name" value="METHYL-ACCEPTING CHEMOTAXIS PROTEIN MCPB"/>
    <property type="match status" value="1"/>
</dbReference>
<dbReference type="SUPFAM" id="SSF103190">
    <property type="entry name" value="Sensory domain-like"/>
    <property type="match status" value="1"/>
</dbReference>
<name>A0A424YH08_9FIRM</name>
<evidence type="ECO:0000313" key="9">
    <source>
        <dbReference type="Proteomes" id="UP000285138"/>
    </source>
</evidence>
<feature type="domain" description="Methyl-accepting transducer" evidence="6">
    <location>
        <begin position="283"/>
        <end position="527"/>
    </location>
</feature>
<comment type="caution">
    <text evidence="8">The sequence shown here is derived from an EMBL/GenBank/DDBJ whole genome shotgun (WGS) entry which is preliminary data.</text>
</comment>
<dbReference type="GO" id="GO:0007165">
    <property type="term" value="P:signal transduction"/>
    <property type="evidence" value="ECO:0007669"/>
    <property type="project" value="UniProtKB-KW"/>
</dbReference>
<dbReference type="GO" id="GO:0016020">
    <property type="term" value="C:membrane"/>
    <property type="evidence" value="ECO:0007669"/>
    <property type="project" value="InterPro"/>
</dbReference>
<organism evidence="8 9">
    <name type="scientific">Candidatus Syntrophonatronum acetioxidans</name>
    <dbReference type="NCBI Taxonomy" id="1795816"/>
    <lineage>
        <taxon>Bacteria</taxon>
        <taxon>Bacillati</taxon>
        <taxon>Bacillota</taxon>
        <taxon>Clostridia</taxon>
        <taxon>Eubacteriales</taxon>
        <taxon>Syntrophomonadaceae</taxon>
        <taxon>Candidatus Syntrophonatronum</taxon>
    </lineage>
</organism>
<proteinExistence type="inferred from homology"/>
<dbReference type="PROSITE" id="PS50885">
    <property type="entry name" value="HAMP"/>
    <property type="match status" value="1"/>
</dbReference>
<dbReference type="InterPro" id="IPR003660">
    <property type="entry name" value="HAMP_dom"/>
</dbReference>
<evidence type="ECO:0000256" key="5">
    <source>
        <dbReference type="SAM" id="Phobius"/>
    </source>
</evidence>
<dbReference type="EMBL" id="QZAA01000073">
    <property type="protein sequence ID" value="RQD77317.1"/>
    <property type="molecule type" value="Genomic_DNA"/>
</dbReference>
<dbReference type="Pfam" id="PF00015">
    <property type="entry name" value="MCPsignal"/>
    <property type="match status" value="1"/>
</dbReference>
<evidence type="ECO:0000256" key="4">
    <source>
        <dbReference type="SAM" id="MobiDB-lite"/>
    </source>
</evidence>
<evidence type="ECO:0000256" key="3">
    <source>
        <dbReference type="PROSITE-ProRule" id="PRU00284"/>
    </source>
</evidence>
<dbReference type="SUPFAM" id="SSF58104">
    <property type="entry name" value="Methyl-accepting chemotaxis protein (MCP) signaling domain"/>
    <property type="match status" value="1"/>
</dbReference>
<dbReference type="CDD" id="cd11386">
    <property type="entry name" value="MCP_signal"/>
    <property type="match status" value="1"/>
</dbReference>
<dbReference type="Gene3D" id="1.10.287.950">
    <property type="entry name" value="Methyl-accepting chemotaxis protein"/>
    <property type="match status" value="1"/>
</dbReference>
<dbReference type="Proteomes" id="UP000285138">
    <property type="component" value="Unassembled WGS sequence"/>
</dbReference>
<dbReference type="PROSITE" id="PS50111">
    <property type="entry name" value="CHEMOTAXIS_TRANSDUC_2"/>
    <property type="match status" value="1"/>
</dbReference>
<keyword evidence="5" id="KW-0812">Transmembrane</keyword>
<sequence>MIKKEKEPFIKLQWKMTAIILTILFIVLASYTVYAIHRQSEELEEELLNKAQVLAQAGAVTMERVFENAIETEQLTREEVWDRDYEPFGDSVEQMYGTSYDGFTDREIQDIIDQMQRDEEVEYAVLVDINGYLPTHNSNFSVGEWPQNRTKRIFDDEVGLKAARNTDPFLRQVYYRPGTDEIMWDVSSPVYVEGDHWGAFRIGFSMDRIEEKLAAVRWRVITSMLLVMVVIALAIYTLSGFIAKPLVQLSSTVGRLAEGDFTVQVKSYGRDEVGKIADSLENMINNQRKSLQEVRDTSDGIASSSQQLSAAIEESNASMQEISRTVEEHVAKMAQNIALSSQEAAEKSIKTENVATEGGEAVKQAVDSMEEIKKNSDEVSNMVDELTEASKQISVIAKTITGIADQTNLLALNAAIEAARAGEHGKGFAVVAEEVRKLAEESSKAAGEIGELIDNIQRKTVNVASSTREAVKAVDDGTERAEVARDYLSKIIESINGLKNFVQEVSESAETQSASVEEIVASINEQKTVLDEISNATVELSHMADGLNSLLERYRFKGGEDDSSDGGTEDYFYREADITYYEENEKDYNDEEEIKSAEEYEKEEKEEEDEDKF</sequence>
<dbReference type="InterPro" id="IPR029151">
    <property type="entry name" value="Sensor-like_sf"/>
</dbReference>
<dbReference type="InterPro" id="IPR004089">
    <property type="entry name" value="MCPsignal_dom"/>
</dbReference>
<feature type="domain" description="HAMP" evidence="7">
    <location>
        <begin position="240"/>
        <end position="292"/>
    </location>
</feature>
<evidence type="ECO:0000259" key="6">
    <source>
        <dbReference type="PROSITE" id="PS50111"/>
    </source>
</evidence>
<dbReference type="FunFam" id="1.10.287.950:FF:000001">
    <property type="entry name" value="Methyl-accepting chemotaxis sensory transducer"/>
    <property type="match status" value="1"/>
</dbReference>
<feature type="transmembrane region" description="Helical" evidence="5">
    <location>
        <begin position="12"/>
        <end position="34"/>
    </location>
</feature>
<evidence type="ECO:0000313" key="8">
    <source>
        <dbReference type="EMBL" id="RQD77317.1"/>
    </source>
</evidence>
<keyword evidence="5" id="KW-0472">Membrane</keyword>
<feature type="compositionally biased region" description="Basic and acidic residues" evidence="4">
    <location>
        <begin position="594"/>
        <end position="603"/>
    </location>
</feature>
<feature type="region of interest" description="Disordered" evidence="4">
    <location>
        <begin position="558"/>
        <end position="613"/>
    </location>
</feature>
<gene>
    <name evidence="8" type="ORF">D5R97_02610</name>
</gene>
<feature type="transmembrane region" description="Helical" evidence="5">
    <location>
        <begin position="218"/>
        <end position="242"/>
    </location>
</feature>
<evidence type="ECO:0000256" key="1">
    <source>
        <dbReference type="ARBA" id="ARBA00023224"/>
    </source>
</evidence>
<accession>A0A424YH08</accession>
<protein>
    <submittedName>
        <fullName evidence="8">Methyl-accepting chemotaxis protein</fullName>
    </submittedName>
</protein>